<dbReference type="EMBL" id="GL883077">
    <property type="protein sequence ID" value="EGF93189.1"/>
    <property type="molecule type" value="Genomic_DNA"/>
</dbReference>
<feature type="transmembrane region" description="Helical" evidence="1">
    <location>
        <begin position="411"/>
        <end position="435"/>
    </location>
</feature>
<dbReference type="AlphaFoldDB" id="F4QJT2"/>
<sequence length="520" mass="60269">MQKEQGATESYGVQVSEDYKIWWKRWHKSDYSWDGLLNKQLFFHYDPVGRHHDSISHQDLYRGYGEELIYAPDGRLFTPLHLPVYWLADKEKDVWITTRKYFWRESDWQKFEQKAYSNFNFVSGEEKIKVLKGPMEFTGYFPLEGVSVRDYFLYLLAGLEKVTACHFVDEFSINNFSNIEISNCIFDKDIKSFSQHERAGESKYVKIERSYISGGVSISGGCYSDLKITSCNVKHIAICGASVKKARIRCTIREPRHCDFSDTEFLVSQGDRIDFRGSGLGFVGAFYTSKIDGGLEIDHSIDNISIDRYYGKFVIDGILSATRGVWRNWPPLSLDGKKRLERSQMLRRLEGGALLLKNEMMARKDEESAHLFYRFELWARAYNPSTDIGTRLVLKIYRWVSRYGNDILRPILWSFLLSFVCSLFYLFIFTISIGWEFAFSFRCFNYFPDAFSFSVGRLAPVLPWDIKGAEIPGSLDYSLRTSHGWVGAISRFVATFQTFVTAVLVFLSALAAKRRFKMSD</sequence>
<protein>
    <submittedName>
        <fullName evidence="2">Uncharacterized protein</fullName>
    </submittedName>
</protein>
<reference evidence="3" key="1">
    <citation type="submission" date="2011-03" db="EMBL/GenBank/DDBJ databases">
        <title>Draft genome sequence of Brevundimonas diminuta.</title>
        <authorList>
            <person name="Brown P.J.B."/>
            <person name="Buechlein A."/>
            <person name="Hemmerich C."/>
            <person name="Brun Y.V."/>
        </authorList>
    </citation>
    <scope>NUCLEOTIDE SEQUENCE [LARGE SCALE GENOMIC DNA]</scope>
    <source>
        <strain evidence="3">C19</strain>
    </source>
</reference>
<keyword evidence="3" id="KW-1185">Reference proteome</keyword>
<dbReference type="STRING" id="715226.ABI_16290"/>
<dbReference type="Proteomes" id="UP000006512">
    <property type="component" value="Unassembled WGS sequence"/>
</dbReference>
<accession>F4QJT2</accession>
<keyword evidence="1" id="KW-0472">Membrane</keyword>
<dbReference type="RefSeq" id="WP_006272381.1">
    <property type="nucleotide sequence ID" value="NZ_GL883077.1"/>
</dbReference>
<keyword evidence="1" id="KW-0812">Transmembrane</keyword>
<organism evidence="2 3">
    <name type="scientific">Asticcacaulis biprosthecium C19</name>
    <dbReference type="NCBI Taxonomy" id="715226"/>
    <lineage>
        <taxon>Bacteria</taxon>
        <taxon>Pseudomonadati</taxon>
        <taxon>Pseudomonadota</taxon>
        <taxon>Alphaproteobacteria</taxon>
        <taxon>Caulobacterales</taxon>
        <taxon>Caulobacteraceae</taxon>
        <taxon>Asticcacaulis</taxon>
    </lineage>
</organism>
<evidence type="ECO:0000313" key="3">
    <source>
        <dbReference type="Proteomes" id="UP000006512"/>
    </source>
</evidence>
<evidence type="ECO:0000313" key="2">
    <source>
        <dbReference type="EMBL" id="EGF93189.1"/>
    </source>
</evidence>
<proteinExistence type="predicted"/>
<feature type="transmembrane region" description="Helical" evidence="1">
    <location>
        <begin position="488"/>
        <end position="512"/>
    </location>
</feature>
<name>F4QJT2_9CAUL</name>
<keyword evidence="1" id="KW-1133">Transmembrane helix</keyword>
<dbReference type="OrthoDB" id="7171333at2"/>
<dbReference type="HOGENOM" id="CLU_544751_0_0_5"/>
<evidence type="ECO:0000256" key="1">
    <source>
        <dbReference type="SAM" id="Phobius"/>
    </source>
</evidence>
<gene>
    <name evidence="2" type="ORF">ABI_16290</name>
</gene>